<dbReference type="PROSITE" id="PS50943">
    <property type="entry name" value="HTH_CROC1"/>
    <property type="match status" value="1"/>
</dbReference>
<dbReference type="Proteomes" id="UP001489509">
    <property type="component" value="Unassembled WGS sequence"/>
</dbReference>
<dbReference type="InterPro" id="IPR001387">
    <property type="entry name" value="Cro/C1-type_HTH"/>
</dbReference>
<proteinExistence type="predicted"/>
<feature type="domain" description="HTH cro/C1-type" evidence="1">
    <location>
        <begin position="23"/>
        <end position="61"/>
    </location>
</feature>
<dbReference type="EMBL" id="JBBMFD010000040">
    <property type="protein sequence ID" value="MEQ2441747.1"/>
    <property type="molecule type" value="Genomic_DNA"/>
</dbReference>
<dbReference type="InterPro" id="IPR010982">
    <property type="entry name" value="Lambda_DNA-bd_dom_sf"/>
</dbReference>
<dbReference type="RefSeq" id="WP_349221037.1">
    <property type="nucleotide sequence ID" value="NZ_JBBMFD010000040.1"/>
</dbReference>
<evidence type="ECO:0000313" key="2">
    <source>
        <dbReference type="EMBL" id="MEQ2441747.1"/>
    </source>
</evidence>
<dbReference type="Gene3D" id="1.10.260.40">
    <property type="entry name" value="lambda repressor-like DNA-binding domains"/>
    <property type="match status" value="1"/>
</dbReference>
<protein>
    <submittedName>
        <fullName evidence="2">Helix-turn-helix transcriptional regulator</fullName>
    </submittedName>
</protein>
<accession>A0ABV1E385</accession>
<dbReference type="SUPFAM" id="SSF47413">
    <property type="entry name" value="lambda repressor-like DNA-binding domains"/>
    <property type="match status" value="1"/>
</dbReference>
<dbReference type="CDD" id="cd00093">
    <property type="entry name" value="HTH_XRE"/>
    <property type="match status" value="1"/>
</dbReference>
<comment type="caution">
    <text evidence="2">The sequence shown here is derived from an EMBL/GenBank/DDBJ whole genome shotgun (WGS) entry which is preliminary data.</text>
</comment>
<evidence type="ECO:0000313" key="3">
    <source>
        <dbReference type="Proteomes" id="UP001489509"/>
    </source>
</evidence>
<reference evidence="2 3" key="1">
    <citation type="submission" date="2024-03" db="EMBL/GenBank/DDBJ databases">
        <title>Human intestinal bacterial collection.</title>
        <authorList>
            <person name="Pauvert C."/>
            <person name="Hitch T.C.A."/>
            <person name="Clavel T."/>
        </authorList>
    </citation>
    <scope>NUCLEOTIDE SEQUENCE [LARGE SCALE GENOMIC DNA]</scope>
    <source>
        <strain evidence="2 3">CLA-JM-H44</strain>
    </source>
</reference>
<keyword evidence="3" id="KW-1185">Reference proteome</keyword>
<organism evidence="2 3">
    <name type="scientific">Solibaculum intestinale</name>
    <dbReference type="NCBI Taxonomy" id="3133165"/>
    <lineage>
        <taxon>Bacteria</taxon>
        <taxon>Bacillati</taxon>
        <taxon>Bacillota</taxon>
        <taxon>Clostridia</taxon>
        <taxon>Eubacteriales</taxon>
        <taxon>Oscillospiraceae</taxon>
        <taxon>Solibaculum</taxon>
    </lineage>
</organism>
<sequence>MARLRIQELLQEQGKSRYWLFQQLNMSYQSYRRMLENETKSIRKENIEALCQIFGCSPNDLFSLDGEAGNDG</sequence>
<evidence type="ECO:0000259" key="1">
    <source>
        <dbReference type="PROSITE" id="PS50943"/>
    </source>
</evidence>
<dbReference type="Pfam" id="PF13443">
    <property type="entry name" value="HTH_26"/>
    <property type="match status" value="1"/>
</dbReference>
<gene>
    <name evidence="2" type="ORF">WMO26_12990</name>
</gene>
<name>A0ABV1E385_9FIRM</name>